<evidence type="ECO:0000313" key="4">
    <source>
        <dbReference type="Proteomes" id="UP000054560"/>
    </source>
</evidence>
<dbReference type="RefSeq" id="XP_014154030.1">
    <property type="nucleotide sequence ID" value="XM_014298555.1"/>
</dbReference>
<evidence type="ECO:0000259" key="2">
    <source>
        <dbReference type="PROSITE" id="PS50888"/>
    </source>
</evidence>
<dbReference type="AlphaFoldDB" id="A0A0L0FW26"/>
<feature type="region of interest" description="Disordered" evidence="1">
    <location>
        <begin position="136"/>
        <end position="157"/>
    </location>
</feature>
<dbReference type="Pfam" id="PF00010">
    <property type="entry name" value="HLH"/>
    <property type="match status" value="1"/>
</dbReference>
<evidence type="ECO:0000256" key="1">
    <source>
        <dbReference type="SAM" id="MobiDB-lite"/>
    </source>
</evidence>
<dbReference type="PROSITE" id="PS50888">
    <property type="entry name" value="BHLH"/>
    <property type="match status" value="1"/>
</dbReference>
<reference evidence="3 4" key="1">
    <citation type="submission" date="2011-02" db="EMBL/GenBank/DDBJ databases">
        <title>The Genome Sequence of Sphaeroforma arctica JP610.</title>
        <authorList>
            <consortium name="The Broad Institute Genome Sequencing Platform"/>
            <person name="Russ C."/>
            <person name="Cuomo C."/>
            <person name="Young S.K."/>
            <person name="Zeng Q."/>
            <person name="Gargeya S."/>
            <person name="Alvarado L."/>
            <person name="Berlin A."/>
            <person name="Chapman S.B."/>
            <person name="Chen Z."/>
            <person name="Freedman E."/>
            <person name="Gellesch M."/>
            <person name="Goldberg J."/>
            <person name="Griggs A."/>
            <person name="Gujja S."/>
            <person name="Heilman E."/>
            <person name="Heiman D."/>
            <person name="Howarth C."/>
            <person name="Mehta T."/>
            <person name="Neiman D."/>
            <person name="Pearson M."/>
            <person name="Roberts A."/>
            <person name="Saif S."/>
            <person name="Shea T."/>
            <person name="Shenoy N."/>
            <person name="Sisk P."/>
            <person name="Stolte C."/>
            <person name="Sykes S."/>
            <person name="White J."/>
            <person name="Yandava C."/>
            <person name="Burger G."/>
            <person name="Gray M.W."/>
            <person name="Holland P.W.H."/>
            <person name="King N."/>
            <person name="Lang F.B.F."/>
            <person name="Roger A.J."/>
            <person name="Ruiz-Trillo I."/>
            <person name="Haas B."/>
            <person name="Nusbaum C."/>
            <person name="Birren B."/>
        </authorList>
    </citation>
    <scope>NUCLEOTIDE SEQUENCE [LARGE SCALE GENOMIC DNA]</scope>
    <source>
        <strain evidence="3 4">JP610</strain>
    </source>
</reference>
<dbReference type="Proteomes" id="UP000054560">
    <property type="component" value="Unassembled WGS sequence"/>
</dbReference>
<feature type="domain" description="BHLH" evidence="2">
    <location>
        <begin position="42"/>
        <end position="108"/>
    </location>
</feature>
<dbReference type="EMBL" id="KQ242196">
    <property type="protein sequence ID" value="KNC80128.1"/>
    <property type="molecule type" value="Genomic_DNA"/>
</dbReference>
<dbReference type="Gene3D" id="4.10.280.10">
    <property type="entry name" value="Helix-loop-helix DNA-binding domain"/>
    <property type="match status" value="1"/>
</dbReference>
<dbReference type="SUPFAM" id="SSF47459">
    <property type="entry name" value="HLH, helix-loop-helix DNA-binding domain"/>
    <property type="match status" value="1"/>
</dbReference>
<dbReference type="GO" id="GO:0046983">
    <property type="term" value="F:protein dimerization activity"/>
    <property type="evidence" value="ECO:0007669"/>
    <property type="project" value="InterPro"/>
</dbReference>
<gene>
    <name evidence="3" type="ORF">SARC_07502</name>
</gene>
<protein>
    <recommendedName>
        <fullName evidence="2">BHLH domain-containing protein</fullName>
    </recommendedName>
</protein>
<feature type="region of interest" description="Disordered" evidence="1">
    <location>
        <begin position="1"/>
        <end position="56"/>
    </location>
</feature>
<name>A0A0L0FW26_9EUKA</name>
<dbReference type="InterPro" id="IPR036638">
    <property type="entry name" value="HLH_DNA-bd_sf"/>
</dbReference>
<feature type="compositionally biased region" description="Basic and acidic residues" evidence="1">
    <location>
        <begin position="37"/>
        <end position="56"/>
    </location>
</feature>
<keyword evidence="4" id="KW-1185">Reference proteome</keyword>
<proteinExistence type="predicted"/>
<dbReference type="GeneID" id="25908006"/>
<accession>A0A0L0FW26</accession>
<evidence type="ECO:0000313" key="3">
    <source>
        <dbReference type="EMBL" id="KNC80128.1"/>
    </source>
</evidence>
<dbReference type="InterPro" id="IPR011598">
    <property type="entry name" value="bHLH_dom"/>
</dbReference>
<feature type="compositionally biased region" description="Low complexity" evidence="1">
    <location>
        <begin position="15"/>
        <end position="36"/>
    </location>
</feature>
<sequence>MYVARHMQHPTEQYPKQLQQSLSSPAALSKSPAATKSSEKPERKMANRDTEQKRRDMFKASIEDLRLEVTMQLKFQNKQAGNLTTLPHPQTYTKAEVLREAVDCLKWLQDRYTEVLQQKHELQLKTSCGLSIAKIQEPPDADASEPEKNGTTLTMPI</sequence>
<organism evidence="3 4">
    <name type="scientific">Sphaeroforma arctica JP610</name>
    <dbReference type="NCBI Taxonomy" id="667725"/>
    <lineage>
        <taxon>Eukaryota</taxon>
        <taxon>Ichthyosporea</taxon>
        <taxon>Ichthyophonida</taxon>
        <taxon>Sphaeroforma</taxon>
    </lineage>
</organism>